<evidence type="ECO:0000259" key="17">
    <source>
        <dbReference type="PROSITE" id="PS50885"/>
    </source>
</evidence>
<feature type="domain" description="Histidine kinase" evidence="16">
    <location>
        <begin position="249"/>
        <end position="453"/>
    </location>
</feature>
<dbReference type="GO" id="GO:0005524">
    <property type="term" value="F:ATP binding"/>
    <property type="evidence" value="ECO:0007669"/>
    <property type="project" value="UniProtKB-KW"/>
</dbReference>
<evidence type="ECO:0000313" key="19">
    <source>
        <dbReference type="Proteomes" id="UP001163831"/>
    </source>
</evidence>
<sequence length="453" mass="50648">MIFRKFGRRIERPLRRFLPRSLFGRSLLIVFVPLFVTQLVAFQLFYGNYLSLVSRRLADSVVAELAMTVRLVARFPDERDWILDQARREQQLVVTYGEMSDAKIQRTRNVLGPMYDDLQDAVRRVFHTSCRIDWHATSDNVRFELPYRGGLLSVEVPRKRLVTGPVWFFLAWAGGSAIILFGIAGLFIRNQVRVIRGISHAAEQFGIGRDDGPIHPRGAREVRKAAVAFNRMQARVNRFVEQRTIVLAGVSHDLRTPLTRLRLSLAMIPNAGVIEAAALRPDIADMVSDIAEMEALVNSYLTFARGEGAEAPVETDLSALLRRIAADTERAGGRITHIDIPEGIFAVVRPDALRRALANIAENARTHGGSMSMTLNRRETEIFICVDDDGDGIPPHLREEVFQLFSRNRATVSGSGLGLTIARDIMRAHGGEITLLDSPQGGLRVLVRLPTPD</sequence>
<dbReference type="PRINTS" id="PR00344">
    <property type="entry name" value="BCTRLSENSOR"/>
</dbReference>
<evidence type="ECO:0000256" key="5">
    <source>
        <dbReference type="ARBA" id="ARBA00022519"/>
    </source>
</evidence>
<evidence type="ECO:0000256" key="2">
    <source>
        <dbReference type="ARBA" id="ARBA00004429"/>
    </source>
</evidence>
<dbReference type="Gene3D" id="3.30.565.10">
    <property type="entry name" value="Histidine kinase-like ATPase, C-terminal domain"/>
    <property type="match status" value="1"/>
</dbReference>
<keyword evidence="13" id="KW-0902">Two-component regulatory system</keyword>
<evidence type="ECO:0000256" key="3">
    <source>
        <dbReference type="ARBA" id="ARBA00012438"/>
    </source>
</evidence>
<dbReference type="Proteomes" id="UP001163831">
    <property type="component" value="Chromosome"/>
</dbReference>
<evidence type="ECO:0000256" key="4">
    <source>
        <dbReference type="ARBA" id="ARBA00022475"/>
    </source>
</evidence>
<comment type="subcellular location">
    <subcellularLocation>
        <location evidence="2">Cell inner membrane</location>
        <topology evidence="2">Multi-pass membrane protein</topology>
    </subcellularLocation>
</comment>
<keyword evidence="19" id="KW-1185">Reference proteome</keyword>
<feature type="transmembrane region" description="Helical" evidence="15">
    <location>
        <begin position="21"/>
        <end position="46"/>
    </location>
</feature>
<keyword evidence="9" id="KW-0547">Nucleotide-binding</keyword>
<dbReference type="CDD" id="cd06225">
    <property type="entry name" value="HAMP"/>
    <property type="match status" value="1"/>
</dbReference>
<dbReference type="SUPFAM" id="SSF47384">
    <property type="entry name" value="Homodimeric domain of signal transducing histidine kinase"/>
    <property type="match status" value="1"/>
</dbReference>
<keyword evidence="7" id="KW-0808">Transferase</keyword>
<dbReference type="Gene3D" id="6.10.340.10">
    <property type="match status" value="1"/>
</dbReference>
<dbReference type="PROSITE" id="PS50885">
    <property type="entry name" value="HAMP"/>
    <property type="match status" value="1"/>
</dbReference>
<dbReference type="PROSITE" id="PS50109">
    <property type="entry name" value="HIS_KIN"/>
    <property type="match status" value="1"/>
</dbReference>
<proteinExistence type="predicted"/>
<dbReference type="PANTHER" id="PTHR44936">
    <property type="entry name" value="SENSOR PROTEIN CREC"/>
    <property type="match status" value="1"/>
</dbReference>
<dbReference type="InterPro" id="IPR036890">
    <property type="entry name" value="HATPase_C_sf"/>
</dbReference>
<keyword evidence="11 18" id="KW-0067">ATP-binding</keyword>
<evidence type="ECO:0000256" key="14">
    <source>
        <dbReference type="ARBA" id="ARBA00023136"/>
    </source>
</evidence>
<dbReference type="InterPro" id="IPR003661">
    <property type="entry name" value="HisK_dim/P_dom"/>
</dbReference>
<comment type="catalytic activity">
    <reaction evidence="1">
        <text>ATP + protein L-histidine = ADP + protein N-phospho-L-histidine.</text>
        <dbReference type="EC" id="2.7.13.3"/>
    </reaction>
</comment>
<dbReference type="SMART" id="SM00304">
    <property type="entry name" value="HAMP"/>
    <property type="match status" value="1"/>
</dbReference>
<dbReference type="Pfam" id="PF02518">
    <property type="entry name" value="HATPase_c"/>
    <property type="match status" value="1"/>
</dbReference>
<evidence type="ECO:0000259" key="16">
    <source>
        <dbReference type="PROSITE" id="PS50109"/>
    </source>
</evidence>
<dbReference type="InterPro" id="IPR050980">
    <property type="entry name" value="2C_sensor_his_kinase"/>
</dbReference>
<dbReference type="PANTHER" id="PTHR44936:SF5">
    <property type="entry name" value="SENSOR HISTIDINE KINASE ENVZ"/>
    <property type="match status" value="1"/>
</dbReference>
<dbReference type="SUPFAM" id="SSF55874">
    <property type="entry name" value="ATPase domain of HSP90 chaperone/DNA topoisomerase II/histidine kinase"/>
    <property type="match status" value="1"/>
</dbReference>
<keyword evidence="4" id="KW-1003">Cell membrane</keyword>
<keyword evidence="8 15" id="KW-0812">Transmembrane</keyword>
<evidence type="ECO:0000256" key="10">
    <source>
        <dbReference type="ARBA" id="ARBA00022777"/>
    </source>
</evidence>
<dbReference type="Pfam" id="PF00512">
    <property type="entry name" value="HisKA"/>
    <property type="match status" value="1"/>
</dbReference>
<keyword evidence="10" id="KW-0418">Kinase</keyword>
<protein>
    <recommendedName>
        <fullName evidence="3">histidine kinase</fullName>
        <ecNumber evidence="3">2.7.13.3</ecNumber>
    </recommendedName>
</protein>
<dbReference type="InterPro" id="IPR036097">
    <property type="entry name" value="HisK_dim/P_sf"/>
</dbReference>
<evidence type="ECO:0000256" key="8">
    <source>
        <dbReference type="ARBA" id="ARBA00022692"/>
    </source>
</evidence>
<evidence type="ECO:0000256" key="7">
    <source>
        <dbReference type="ARBA" id="ARBA00022679"/>
    </source>
</evidence>
<dbReference type="InterPro" id="IPR003660">
    <property type="entry name" value="HAMP_dom"/>
</dbReference>
<dbReference type="EC" id="2.7.13.3" evidence="3"/>
<feature type="transmembrane region" description="Helical" evidence="15">
    <location>
        <begin position="166"/>
        <end position="188"/>
    </location>
</feature>
<dbReference type="SMART" id="SM00387">
    <property type="entry name" value="HATPase_c"/>
    <property type="match status" value="1"/>
</dbReference>
<evidence type="ECO:0000256" key="13">
    <source>
        <dbReference type="ARBA" id="ARBA00023012"/>
    </source>
</evidence>
<evidence type="ECO:0000256" key="12">
    <source>
        <dbReference type="ARBA" id="ARBA00022989"/>
    </source>
</evidence>
<dbReference type="InterPro" id="IPR005467">
    <property type="entry name" value="His_kinase_dom"/>
</dbReference>
<keyword evidence="5" id="KW-0997">Cell inner membrane</keyword>
<keyword evidence="14 15" id="KW-0472">Membrane</keyword>
<name>A0ABY6GJK0_9PROT</name>
<evidence type="ECO:0000256" key="1">
    <source>
        <dbReference type="ARBA" id="ARBA00000085"/>
    </source>
</evidence>
<organism evidence="18 19">
    <name type="scientific">Candidatus Kirkpatrickella diaphorinae</name>
    <dbReference type="NCBI Taxonomy" id="2984322"/>
    <lineage>
        <taxon>Bacteria</taxon>
        <taxon>Pseudomonadati</taxon>
        <taxon>Pseudomonadota</taxon>
        <taxon>Alphaproteobacteria</taxon>
        <taxon>Acetobacterales</taxon>
        <taxon>Acetobacteraceae</taxon>
        <taxon>Candidatus Kirkpatrickella</taxon>
    </lineage>
</organism>
<gene>
    <name evidence="18" type="ORF">N5W20_02220</name>
</gene>
<evidence type="ECO:0000256" key="15">
    <source>
        <dbReference type="SAM" id="Phobius"/>
    </source>
</evidence>
<evidence type="ECO:0000256" key="6">
    <source>
        <dbReference type="ARBA" id="ARBA00022553"/>
    </source>
</evidence>
<evidence type="ECO:0000313" key="18">
    <source>
        <dbReference type="EMBL" id="UYH51708.1"/>
    </source>
</evidence>
<dbReference type="InterPro" id="IPR003594">
    <property type="entry name" value="HATPase_dom"/>
</dbReference>
<dbReference type="EMBL" id="CP107052">
    <property type="protein sequence ID" value="UYH51708.1"/>
    <property type="molecule type" value="Genomic_DNA"/>
</dbReference>
<evidence type="ECO:0000256" key="11">
    <source>
        <dbReference type="ARBA" id="ARBA00022840"/>
    </source>
</evidence>
<dbReference type="InterPro" id="IPR004358">
    <property type="entry name" value="Sig_transdc_His_kin-like_C"/>
</dbReference>
<dbReference type="SMART" id="SM00388">
    <property type="entry name" value="HisKA"/>
    <property type="match status" value="1"/>
</dbReference>
<evidence type="ECO:0000256" key="9">
    <source>
        <dbReference type="ARBA" id="ARBA00022741"/>
    </source>
</evidence>
<dbReference type="RefSeq" id="WP_319807302.1">
    <property type="nucleotide sequence ID" value="NZ_CP107052.1"/>
</dbReference>
<feature type="domain" description="HAMP" evidence="17">
    <location>
        <begin position="189"/>
        <end position="241"/>
    </location>
</feature>
<keyword evidence="12 15" id="KW-1133">Transmembrane helix</keyword>
<dbReference type="Gene3D" id="1.10.287.130">
    <property type="match status" value="1"/>
</dbReference>
<accession>A0ABY6GJK0</accession>
<dbReference type="CDD" id="cd00075">
    <property type="entry name" value="HATPase"/>
    <property type="match status" value="1"/>
</dbReference>
<reference evidence="18" key="1">
    <citation type="submission" date="2022-10" db="EMBL/GenBank/DDBJ databases">
        <title>Candidatus Kirkpatrella diaphorinas gen. nov., sp. nov., an uncultured endosymbiont identified in a population of Diaphorina citri from Hawaii.</title>
        <authorList>
            <person name="Henry E.M."/>
            <person name="Carlson C.R."/>
            <person name="Kuo Y.-W."/>
        </authorList>
    </citation>
    <scope>NUCLEOTIDE SEQUENCE</scope>
    <source>
        <strain evidence="18">CADCRV1</strain>
    </source>
</reference>
<dbReference type="CDD" id="cd00082">
    <property type="entry name" value="HisKA"/>
    <property type="match status" value="1"/>
</dbReference>
<keyword evidence="6" id="KW-0597">Phosphoprotein</keyword>